<dbReference type="SUPFAM" id="SSF50630">
    <property type="entry name" value="Acid proteases"/>
    <property type="match status" value="1"/>
</dbReference>
<dbReference type="CDD" id="cd09274">
    <property type="entry name" value="RNase_HI_RT_Ty3"/>
    <property type="match status" value="1"/>
</dbReference>
<dbReference type="PROSITE" id="PS50158">
    <property type="entry name" value="ZF_CCHC"/>
    <property type="match status" value="1"/>
</dbReference>
<dbReference type="InterPro" id="IPR012337">
    <property type="entry name" value="RNaseH-like_sf"/>
</dbReference>
<feature type="domain" description="CCHC-type" evidence="12">
    <location>
        <begin position="64"/>
        <end position="79"/>
    </location>
</feature>
<keyword evidence="9" id="KW-0479">Metal-binding</keyword>
<dbReference type="SUPFAM" id="SSF56672">
    <property type="entry name" value="DNA/RNA polymerases"/>
    <property type="match status" value="1"/>
</dbReference>
<dbReference type="Gene3D" id="3.10.20.370">
    <property type="match status" value="1"/>
</dbReference>
<dbReference type="FunFam" id="1.10.340.70:FF:000001">
    <property type="entry name" value="Retrovirus-related Pol polyprotein from transposon gypsy-like Protein"/>
    <property type="match status" value="1"/>
</dbReference>
<dbReference type="Pfam" id="PF17921">
    <property type="entry name" value="Integrase_H2C2"/>
    <property type="match status" value="1"/>
</dbReference>
<protein>
    <recommendedName>
        <fullName evidence="1">RNA-directed DNA polymerase</fullName>
        <ecNumber evidence="1">2.7.7.49</ecNumber>
    </recommendedName>
</protein>
<dbReference type="PANTHER" id="PTHR37984:SF5">
    <property type="entry name" value="PROTEIN NYNRIN-LIKE"/>
    <property type="match status" value="1"/>
</dbReference>
<dbReference type="InterPro" id="IPR041373">
    <property type="entry name" value="RT_RNaseH"/>
</dbReference>
<evidence type="ECO:0000256" key="3">
    <source>
        <dbReference type="ARBA" id="ARBA00022679"/>
    </source>
</evidence>
<keyword evidence="4" id="KW-0548">Nucleotidyltransferase</keyword>
<dbReference type="InterPro" id="IPR050951">
    <property type="entry name" value="Retrovirus_Pol_polyprotein"/>
</dbReference>
<dbReference type="Gene3D" id="3.10.10.10">
    <property type="entry name" value="HIV Type 1 Reverse Transcriptase, subunit A, domain 1"/>
    <property type="match status" value="1"/>
</dbReference>
<keyword evidence="15" id="KW-1185">Reference proteome</keyword>
<feature type="compositionally biased region" description="Basic and acidic residues" evidence="10">
    <location>
        <begin position="1205"/>
        <end position="1215"/>
    </location>
</feature>
<keyword evidence="8" id="KW-0695">RNA-directed DNA polymerase</keyword>
<dbReference type="InterPro" id="IPR001878">
    <property type="entry name" value="Znf_CCHC"/>
</dbReference>
<feature type="compositionally biased region" description="Acidic residues" evidence="10">
    <location>
        <begin position="1225"/>
        <end position="1234"/>
    </location>
</feature>
<keyword evidence="9" id="KW-0863">Zinc-finger</keyword>
<keyword evidence="9" id="KW-0862">Zinc</keyword>
<accession>A0AAE0GSI4</accession>
<evidence type="ECO:0000259" key="12">
    <source>
        <dbReference type="PROSITE" id="PS50158"/>
    </source>
</evidence>
<evidence type="ECO:0000256" key="10">
    <source>
        <dbReference type="SAM" id="MobiDB-lite"/>
    </source>
</evidence>
<dbReference type="Pfam" id="PF00385">
    <property type="entry name" value="Chromo"/>
    <property type="match status" value="1"/>
</dbReference>
<evidence type="ECO:0000256" key="1">
    <source>
        <dbReference type="ARBA" id="ARBA00012493"/>
    </source>
</evidence>
<evidence type="ECO:0000313" key="15">
    <source>
        <dbReference type="Proteomes" id="UP001190700"/>
    </source>
</evidence>
<dbReference type="InterPro" id="IPR000477">
    <property type="entry name" value="RT_dom"/>
</dbReference>
<dbReference type="FunFam" id="3.30.70.270:FF:000020">
    <property type="entry name" value="Transposon Tf2-6 polyprotein-like Protein"/>
    <property type="match status" value="1"/>
</dbReference>
<evidence type="ECO:0000256" key="4">
    <source>
        <dbReference type="ARBA" id="ARBA00022695"/>
    </source>
</evidence>
<dbReference type="GO" id="GO:0003676">
    <property type="term" value="F:nucleic acid binding"/>
    <property type="evidence" value="ECO:0007669"/>
    <property type="project" value="InterPro"/>
</dbReference>
<dbReference type="Pfam" id="PF17917">
    <property type="entry name" value="RT_RNaseH"/>
    <property type="match status" value="1"/>
</dbReference>
<dbReference type="InterPro" id="IPR001584">
    <property type="entry name" value="Integrase_cat-core"/>
</dbReference>
<proteinExistence type="predicted"/>
<dbReference type="Gene3D" id="3.30.420.10">
    <property type="entry name" value="Ribonuclease H-like superfamily/Ribonuclease H"/>
    <property type="match status" value="1"/>
</dbReference>
<evidence type="ECO:0000259" key="13">
    <source>
        <dbReference type="PROSITE" id="PS50994"/>
    </source>
</evidence>
<feature type="region of interest" description="Disordered" evidence="10">
    <location>
        <begin position="1312"/>
        <end position="1334"/>
    </location>
</feature>
<feature type="region of interest" description="Disordered" evidence="10">
    <location>
        <begin position="2036"/>
        <end position="2059"/>
    </location>
</feature>
<dbReference type="PROSITE" id="PS50013">
    <property type="entry name" value="CHROMO_2"/>
    <property type="match status" value="1"/>
</dbReference>
<evidence type="ECO:0000313" key="14">
    <source>
        <dbReference type="EMBL" id="KAK3283477.1"/>
    </source>
</evidence>
<evidence type="ECO:0000256" key="7">
    <source>
        <dbReference type="ARBA" id="ARBA00022801"/>
    </source>
</evidence>
<keyword evidence="6" id="KW-0255">Endonuclease</keyword>
<evidence type="ECO:0000259" key="11">
    <source>
        <dbReference type="PROSITE" id="PS50013"/>
    </source>
</evidence>
<feature type="region of interest" description="Disordered" evidence="10">
    <location>
        <begin position="2346"/>
        <end position="2367"/>
    </location>
</feature>
<dbReference type="FunFam" id="3.10.10.10:FF:000007">
    <property type="entry name" value="Retrovirus-related Pol polyprotein from transposon 17.6-like Protein"/>
    <property type="match status" value="1"/>
</dbReference>
<dbReference type="InterPro" id="IPR016197">
    <property type="entry name" value="Chromo-like_dom_sf"/>
</dbReference>
<feature type="region of interest" description="Disordered" evidence="10">
    <location>
        <begin position="1508"/>
        <end position="1529"/>
    </location>
</feature>
<evidence type="ECO:0000256" key="5">
    <source>
        <dbReference type="ARBA" id="ARBA00022722"/>
    </source>
</evidence>
<evidence type="ECO:0000256" key="9">
    <source>
        <dbReference type="PROSITE-ProRule" id="PRU00047"/>
    </source>
</evidence>
<gene>
    <name evidence="14" type="ORF">CYMTET_8823</name>
</gene>
<dbReference type="InterPro" id="IPR000953">
    <property type="entry name" value="Chromo/chromo_shadow_dom"/>
</dbReference>
<dbReference type="Gene3D" id="2.40.70.10">
    <property type="entry name" value="Acid Proteases"/>
    <property type="match status" value="1"/>
</dbReference>
<dbReference type="Gene3D" id="2.40.50.40">
    <property type="match status" value="1"/>
</dbReference>
<dbReference type="Pfam" id="PF13650">
    <property type="entry name" value="Asp_protease_2"/>
    <property type="match status" value="1"/>
</dbReference>
<feature type="domain" description="Chromo" evidence="11">
    <location>
        <begin position="1974"/>
        <end position="2043"/>
    </location>
</feature>
<dbReference type="EMBL" id="LGRX02002760">
    <property type="protein sequence ID" value="KAK3283477.1"/>
    <property type="molecule type" value="Genomic_DNA"/>
</dbReference>
<feature type="compositionally biased region" description="Low complexity" evidence="10">
    <location>
        <begin position="1190"/>
        <end position="1204"/>
    </location>
</feature>
<dbReference type="PROSITE" id="PS50994">
    <property type="entry name" value="INTEGRASE"/>
    <property type="match status" value="1"/>
</dbReference>
<dbReference type="EC" id="2.7.7.49" evidence="1"/>
<feature type="region of interest" description="Disordered" evidence="10">
    <location>
        <begin position="200"/>
        <end position="224"/>
    </location>
</feature>
<dbReference type="GO" id="GO:0015074">
    <property type="term" value="P:DNA integration"/>
    <property type="evidence" value="ECO:0007669"/>
    <property type="project" value="InterPro"/>
</dbReference>
<evidence type="ECO:0000256" key="2">
    <source>
        <dbReference type="ARBA" id="ARBA00022670"/>
    </source>
</evidence>
<dbReference type="InterPro" id="IPR043502">
    <property type="entry name" value="DNA/RNA_pol_sf"/>
</dbReference>
<organism evidence="14 15">
    <name type="scientific">Cymbomonas tetramitiformis</name>
    <dbReference type="NCBI Taxonomy" id="36881"/>
    <lineage>
        <taxon>Eukaryota</taxon>
        <taxon>Viridiplantae</taxon>
        <taxon>Chlorophyta</taxon>
        <taxon>Pyramimonadophyceae</taxon>
        <taxon>Pyramimonadales</taxon>
        <taxon>Pyramimonadaceae</taxon>
        <taxon>Cymbomonas</taxon>
    </lineage>
</organism>
<dbReference type="InterPro" id="IPR036397">
    <property type="entry name" value="RNaseH_sf"/>
</dbReference>
<keyword evidence="2" id="KW-0645">Protease</keyword>
<dbReference type="Gene3D" id="3.30.70.270">
    <property type="match status" value="2"/>
</dbReference>
<dbReference type="PANTHER" id="PTHR37984">
    <property type="entry name" value="PROTEIN CBG26694"/>
    <property type="match status" value="1"/>
</dbReference>
<dbReference type="GO" id="GO:0006508">
    <property type="term" value="P:proteolysis"/>
    <property type="evidence" value="ECO:0007669"/>
    <property type="project" value="UniProtKB-KW"/>
</dbReference>
<dbReference type="InterPro" id="IPR041588">
    <property type="entry name" value="Integrase_H2C2"/>
</dbReference>
<dbReference type="InterPro" id="IPR021109">
    <property type="entry name" value="Peptidase_aspartic_dom_sf"/>
</dbReference>
<evidence type="ECO:0000256" key="8">
    <source>
        <dbReference type="ARBA" id="ARBA00022918"/>
    </source>
</evidence>
<dbReference type="Gene3D" id="3.40.50.150">
    <property type="entry name" value="Vaccinia Virus protein VP39"/>
    <property type="match status" value="1"/>
</dbReference>
<dbReference type="Proteomes" id="UP001190700">
    <property type="component" value="Unassembled WGS sequence"/>
</dbReference>
<dbReference type="SUPFAM" id="SSF53335">
    <property type="entry name" value="S-adenosyl-L-methionine-dependent methyltransferases"/>
    <property type="match status" value="1"/>
</dbReference>
<keyword evidence="5" id="KW-0540">Nuclease</keyword>
<dbReference type="SUPFAM" id="SSF53098">
    <property type="entry name" value="Ribonuclease H-like"/>
    <property type="match status" value="1"/>
</dbReference>
<dbReference type="InterPro" id="IPR023780">
    <property type="entry name" value="Chromo_domain"/>
</dbReference>
<evidence type="ECO:0000256" key="6">
    <source>
        <dbReference type="ARBA" id="ARBA00022759"/>
    </source>
</evidence>
<dbReference type="InterPro" id="IPR043128">
    <property type="entry name" value="Rev_trsase/Diguanyl_cyclase"/>
</dbReference>
<dbReference type="SUPFAM" id="SSF54160">
    <property type="entry name" value="Chromo domain-like"/>
    <property type="match status" value="1"/>
</dbReference>
<feature type="compositionally biased region" description="Gly residues" evidence="10">
    <location>
        <begin position="571"/>
        <end position="583"/>
    </location>
</feature>
<feature type="compositionally biased region" description="Acidic residues" evidence="10">
    <location>
        <begin position="669"/>
        <end position="683"/>
    </location>
</feature>
<dbReference type="GO" id="GO:0003964">
    <property type="term" value="F:RNA-directed DNA polymerase activity"/>
    <property type="evidence" value="ECO:0007669"/>
    <property type="project" value="UniProtKB-KW"/>
</dbReference>
<dbReference type="SMART" id="SM00343">
    <property type="entry name" value="ZnF_C2HC"/>
    <property type="match status" value="1"/>
</dbReference>
<dbReference type="Gene3D" id="1.10.340.70">
    <property type="match status" value="1"/>
</dbReference>
<reference evidence="14 15" key="1">
    <citation type="journal article" date="2015" name="Genome Biol. Evol.">
        <title>Comparative Genomics of a Bacterivorous Green Alga Reveals Evolutionary Causalities and Consequences of Phago-Mixotrophic Mode of Nutrition.</title>
        <authorList>
            <person name="Burns J.A."/>
            <person name="Paasch A."/>
            <person name="Narechania A."/>
            <person name="Kim E."/>
        </authorList>
    </citation>
    <scope>NUCLEOTIDE SEQUENCE [LARGE SCALE GENOMIC DNA]</scope>
    <source>
        <strain evidence="14 15">PLY_AMNH</strain>
    </source>
</reference>
<dbReference type="GO" id="GO:0004519">
    <property type="term" value="F:endonuclease activity"/>
    <property type="evidence" value="ECO:0007669"/>
    <property type="project" value="UniProtKB-KW"/>
</dbReference>
<feature type="domain" description="Integrase catalytic" evidence="13">
    <location>
        <begin position="1666"/>
        <end position="1830"/>
    </location>
</feature>
<dbReference type="GO" id="GO:0008270">
    <property type="term" value="F:zinc ion binding"/>
    <property type="evidence" value="ECO:0007669"/>
    <property type="project" value="UniProtKB-KW"/>
</dbReference>
<keyword evidence="3" id="KW-0808">Transferase</keyword>
<comment type="caution">
    <text evidence="14">The sequence shown here is derived from an EMBL/GenBank/DDBJ whole genome shotgun (WGS) entry which is preliminary data.</text>
</comment>
<feature type="region of interest" description="Disordered" evidence="10">
    <location>
        <begin position="637"/>
        <end position="683"/>
    </location>
</feature>
<dbReference type="CDD" id="cd00303">
    <property type="entry name" value="retropepsin_like"/>
    <property type="match status" value="1"/>
</dbReference>
<dbReference type="InterPro" id="IPR029063">
    <property type="entry name" value="SAM-dependent_MTases_sf"/>
</dbReference>
<dbReference type="CDD" id="cd01647">
    <property type="entry name" value="RT_LTR"/>
    <property type="match status" value="1"/>
</dbReference>
<sequence>MEERKDPTGLKTTRDQSPFPLAVLTECLDDLEPYVEQCNALPATTPTAGVVGRQLPGSSTFTGCRKCKSKDHLARDCPQQHDTQRKAAWVKCIWDEAFEIFENAGTQPDLVEEMFGVIAQTRNPERGRYHQPYRWNVHCPKREATGKSTNRTAEAALNVVDEGAPALALTMGVSAPAKGGARRVRFREEVAPRQLFGRALRRQLDRAKPPAQSRAQRQLQRNRPQAWEAAKTIARRSQEAEVHNHRIRSAMVQMKGRIEHLRKLTKANKEKAAARPAPWPDDPAPEDELTRQARWTAFIAEAGTYHLPDDNSEEELNPREEEPGLSKLASIRPEIGVEVGAGRWGEWLDDHILAAMDAQGPTLMIFWAWIGKVRVKVLLDTGASSSFTSLATAKKLKLQPSMHETPMRVQVADGTVYDANSCLRPKLTAETRKGSYSKQVTLRVMPLSLGVDVVLGGDWLRAQRRVTFDYAQYGSVRFGHGSQKVVIAGCSPGSSSAGKHQAMGLVEAQLIGVKQARKDLRALRNSGQEAYLVYLAPDGTFQMEATNDPTSPLDAAAALSEASSSSSSSSGGAGLCGATGGSGTLERDWGPVPVRARWEAFQMLSRERRERAARSHAEGQEPDWEAEAYQLWKTAQALQHRRTQRGVRPGRRGVRRAEAATAAPAIQFDAEDSPETPPDEADAEEVPQWIWDELQQLKQAYKDVVGMELPEGVVDREHKSPLRLDPEYKDVARFKRCYKLSMEELRQLREQLNELLAKGYIRPSSSSWGSPVLMVPKPSNPKELRLVINYRQINEITVKDRYPLPDVQPLIDDLQGATIFSTADALWGFWQVPMEPEAVEKTAMTTPFGAYEWLVMPMGLSNSPSCWQRMMQSYLGHLPFVRVFVDGIMIFSKNPTEHLDHLKQVLEVCRQNKVRLKESKLRCFKRSVRFLGHVIDRNGCRPQQDKIAAVKDWPKLETVKHVRQLLGLAGFYRRYIQGFSDLAHPLTKLTKSLVPWEWGPDQERALERLKTALTTAPTLILPDQKAAHNGTSPFVVQTDASAVALAGVLMQDLGKGLQPIAFESKQFSSAEQNYHAGERELAAIHHCTTQTWRHYLIFTEFRLMGDHAPLKWLFAPGRELSRRQARWYEDLVEVGVHAMEHVPGRTLVVPDAASRRPDYVQTSARDGLKEAGYVNPSTDQPVSAEEGRRAAGAKGKPTATVAAAVKEKEVEKEDPTSPLDAEFSSSEEEDDEEYPPVSPPTVTGKLTQLNGLWWAETPDLWRDAMDTVATMAAISAFAGMTTRAQQTPTAKPQPAVNVVDEGAPAPTLTMGVSVPAKGGARAPTRTSTAEQQPAAIRPGEPLVDKQDWKLISTEFARLQNKYARVLGGPFQVDACCDAMGQNRQVSAFWTNCLSEQWRGRIVWCNPPFSDPDVSIDDILKHYASEARQDPCHTAALFLLPDFPQASWRPLLREFGLEIVEVIPRVNEHGEPNRLFTSPGEERGHRSALQELPIPWPVLVVIAKPQKPPSKLATRERPSARPAVTLSGAAAKVRDGTGTVEPGVFLRALRAEHRRSEYLRTLKQELLSTQHHRTEHFRLVSDIVWRVAEGRYQVVLAPDSPLRELVLREAHEAPAAGHTGRDKTLDRVRRRFWWPRMDLDVVEWVKTCVICQQTQPRQGYPMGLLQPHRVPSRLWEVVSIDFVTGLPTTARGVNAFTTFTCKLSKMVHVVPMTYNDSSAEVVVRQFMDAVWRLHGAPAKIVCDRDPRFRDAMTQEFMRLMGIKVASTTPYHPQSDGQAKRSNHTVERMLRCYVSENQEDWDLWVTPVEYAINDSVSAATGFSPFELVYGHAPATQLDFFMDAALEGGSQRRKGGRVAADKRGTAHQLAKQFTQQLQAARHLTLPGDRGLKPKLRKLRHGPLRIVECLYSDRQQELPEQDRGAPSAYRLELPVHWKVHDVFTADRLTPVHSGASHFVSRQEEIAPPPVLVEGQREREVERIIGTRFRKLGGKAGGAVQEWLTKWKGLPHSHSQWRTREDLEGRGGRLEPLRVFEAEEEKLKKGPERRRRETHQHQEEQRAQLTALRPPTPKVFSKGANQVYRSHLSLVQRPVRILVLFCGTGSVELQFQRQFKDCEVVTVDVLPKWRATCTADILSWNYTLYPRHYFDVVWASPPCKEYSKAKTKGAPDLELADRRVRRSRQIIEYYDPAYYFIENPAGDATRGLHTREVMKALPTPLLTTYCKYGTPYMKPTHIWTNASISVPLLQCTHSSPCPARAITGKHENTSQESVSASGTRGMGSAQAVYAIPRSLLFHLFCELKLEDRLSEESVVAIVDLISVLAAQEDEGAEQIEDTEGAPALALTMGVSAPAKGGARAPTCTTARQDPRY</sequence>
<feature type="compositionally biased region" description="Polar residues" evidence="10">
    <location>
        <begin position="213"/>
        <end position="223"/>
    </location>
</feature>
<dbReference type="GO" id="GO:0008233">
    <property type="term" value="F:peptidase activity"/>
    <property type="evidence" value="ECO:0007669"/>
    <property type="project" value="UniProtKB-KW"/>
</dbReference>
<feature type="compositionally biased region" description="Polar residues" evidence="10">
    <location>
        <begin position="2357"/>
        <end position="2367"/>
    </location>
</feature>
<feature type="compositionally biased region" description="Low complexity" evidence="10">
    <location>
        <begin position="556"/>
        <end position="570"/>
    </location>
</feature>
<dbReference type="Pfam" id="PF00078">
    <property type="entry name" value="RVT_1"/>
    <property type="match status" value="1"/>
</dbReference>
<feature type="region of interest" description="Disordered" evidence="10">
    <location>
        <begin position="1153"/>
        <end position="1245"/>
    </location>
</feature>
<keyword evidence="7" id="KW-0378">Hydrolase</keyword>
<name>A0AAE0GSI4_9CHLO</name>
<feature type="region of interest" description="Disordered" evidence="10">
    <location>
        <begin position="556"/>
        <end position="589"/>
    </location>
</feature>
<feature type="compositionally biased region" description="Basic residues" evidence="10">
    <location>
        <begin position="639"/>
        <end position="654"/>
    </location>
</feature>